<keyword evidence="1" id="KW-0472">Membrane</keyword>
<keyword evidence="1" id="KW-0812">Transmembrane</keyword>
<keyword evidence="1" id="KW-1133">Transmembrane helix</keyword>
<dbReference type="AlphaFoldDB" id="A0A834U3G0"/>
<evidence type="ECO:0000256" key="1">
    <source>
        <dbReference type="SAM" id="Phobius"/>
    </source>
</evidence>
<sequence length="91" mass="10085">MSRFRPESTIIFLHSIITWPICLLGVAVSDNSTIDDHSAIEDVSEIANVANNLDIDNIDQVIEKGFKRLTTTLTLLTFKHSTTTSLNPINS</sequence>
<name>A0A834U3G0_VESGE</name>
<dbReference type="EMBL" id="JACSDZ010000002">
    <property type="protein sequence ID" value="KAF7415152.1"/>
    <property type="molecule type" value="Genomic_DNA"/>
</dbReference>
<evidence type="ECO:0000313" key="3">
    <source>
        <dbReference type="Proteomes" id="UP000617340"/>
    </source>
</evidence>
<dbReference type="Proteomes" id="UP000617340">
    <property type="component" value="Unassembled WGS sequence"/>
</dbReference>
<organism evidence="2 3">
    <name type="scientific">Vespula germanica</name>
    <name type="common">German yellow jacket</name>
    <name type="synonym">Paravespula germanica</name>
    <dbReference type="NCBI Taxonomy" id="30212"/>
    <lineage>
        <taxon>Eukaryota</taxon>
        <taxon>Metazoa</taxon>
        <taxon>Ecdysozoa</taxon>
        <taxon>Arthropoda</taxon>
        <taxon>Hexapoda</taxon>
        <taxon>Insecta</taxon>
        <taxon>Pterygota</taxon>
        <taxon>Neoptera</taxon>
        <taxon>Endopterygota</taxon>
        <taxon>Hymenoptera</taxon>
        <taxon>Apocrita</taxon>
        <taxon>Aculeata</taxon>
        <taxon>Vespoidea</taxon>
        <taxon>Vespidae</taxon>
        <taxon>Vespinae</taxon>
        <taxon>Vespula</taxon>
    </lineage>
</organism>
<reference evidence="2" key="1">
    <citation type="journal article" date="2020" name="G3 (Bethesda)">
        <title>High-Quality Assemblies for Three Invasive Social Wasps from the &lt;i&gt;Vespula&lt;/i&gt; Genus.</title>
        <authorList>
            <person name="Harrop T.W.R."/>
            <person name="Guhlin J."/>
            <person name="McLaughlin G.M."/>
            <person name="Permina E."/>
            <person name="Stockwell P."/>
            <person name="Gilligan J."/>
            <person name="Le Lec M.F."/>
            <person name="Gruber M.A.M."/>
            <person name="Quinn O."/>
            <person name="Lovegrove M."/>
            <person name="Duncan E.J."/>
            <person name="Remnant E.J."/>
            <person name="Van Eeckhoven J."/>
            <person name="Graham B."/>
            <person name="Knapp R.A."/>
            <person name="Langford K.W."/>
            <person name="Kronenberg Z."/>
            <person name="Press M.O."/>
            <person name="Eacker S.M."/>
            <person name="Wilson-Rankin E.E."/>
            <person name="Purcell J."/>
            <person name="Lester P.J."/>
            <person name="Dearden P.K."/>
        </authorList>
    </citation>
    <scope>NUCLEOTIDE SEQUENCE</scope>
    <source>
        <strain evidence="2">Linc-1</strain>
    </source>
</reference>
<comment type="caution">
    <text evidence="2">The sequence shown here is derived from an EMBL/GenBank/DDBJ whole genome shotgun (WGS) entry which is preliminary data.</text>
</comment>
<keyword evidence="3" id="KW-1185">Reference proteome</keyword>
<evidence type="ECO:0000313" key="2">
    <source>
        <dbReference type="EMBL" id="KAF7415152.1"/>
    </source>
</evidence>
<accession>A0A834U3G0</accession>
<protein>
    <submittedName>
        <fullName evidence="2">Uncharacterized protein</fullName>
    </submittedName>
</protein>
<proteinExistence type="predicted"/>
<feature type="transmembrane region" description="Helical" evidence="1">
    <location>
        <begin position="9"/>
        <end position="28"/>
    </location>
</feature>
<gene>
    <name evidence="2" type="ORF">HZH68_003641</name>
</gene>